<name>S3BE73_9BURK</name>
<dbReference type="PROSITE" id="PS50206">
    <property type="entry name" value="RHODANESE_3"/>
    <property type="match status" value="1"/>
</dbReference>
<keyword evidence="1" id="KW-1133">Transmembrane helix</keyword>
<dbReference type="PANTHER" id="PTHR43031">
    <property type="entry name" value="FAD-DEPENDENT OXIDOREDUCTASE"/>
    <property type="match status" value="1"/>
</dbReference>
<dbReference type="Pfam" id="PF00581">
    <property type="entry name" value="Rhodanese"/>
    <property type="match status" value="1"/>
</dbReference>
<dbReference type="SUPFAM" id="SSF52821">
    <property type="entry name" value="Rhodanese/Cell cycle control phosphatase"/>
    <property type="match status" value="1"/>
</dbReference>
<feature type="transmembrane region" description="Helical" evidence="1">
    <location>
        <begin position="6"/>
        <end position="27"/>
    </location>
</feature>
<reference evidence="3 4" key="1">
    <citation type="submission" date="2013-04" db="EMBL/GenBank/DDBJ databases">
        <title>The Genome Sequence of Sutterella wadsworthensis HGA0223.</title>
        <authorList>
            <consortium name="The Broad Institute Genomics Platform"/>
            <person name="Earl A."/>
            <person name="Ward D."/>
            <person name="Feldgarden M."/>
            <person name="Gevers D."/>
            <person name="Schmidt T.M."/>
            <person name="Dover J."/>
            <person name="Dai D."/>
            <person name="Walker B."/>
            <person name="Young S."/>
            <person name="Zeng Q."/>
            <person name="Gargeya S."/>
            <person name="Fitzgerald M."/>
            <person name="Haas B."/>
            <person name="Abouelleil A."/>
            <person name="Allen A.W."/>
            <person name="Alvarado L."/>
            <person name="Arachchi H.M."/>
            <person name="Berlin A.M."/>
            <person name="Chapman S.B."/>
            <person name="Gainer-Dewar J."/>
            <person name="Goldberg J."/>
            <person name="Griggs A."/>
            <person name="Gujja S."/>
            <person name="Hansen M."/>
            <person name="Howarth C."/>
            <person name="Imamovic A."/>
            <person name="Ireland A."/>
            <person name="Larimer J."/>
            <person name="McCowan C."/>
            <person name="Murphy C."/>
            <person name="Pearson M."/>
            <person name="Poon T.W."/>
            <person name="Priest M."/>
            <person name="Roberts A."/>
            <person name="Saif S."/>
            <person name="Shea T."/>
            <person name="Sisk P."/>
            <person name="Sykes S."/>
            <person name="Wortman J."/>
            <person name="Nusbaum C."/>
            <person name="Birren B."/>
        </authorList>
    </citation>
    <scope>NUCLEOTIDE SEQUENCE [LARGE SCALE GENOMIC DNA]</scope>
    <source>
        <strain evidence="3 4">HGA0223</strain>
    </source>
</reference>
<dbReference type="CDD" id="cd00158">
    <property type="entry name" value="RHOD"/>
    <property type="match status" value="1"/>
</dbReference>
<protein>
    <recommendedName>
        <fullName evidence="2">Rhodanese domain-containing protein</fullName>
    </recommendedName>
</protein>
<keyword evidence="4" id="KW-1185">Reference proteome</keyword>
<keyword evidence="1" id="KW-0812">Transmembrane</keyword>
<organism evidence="3 4">
    <name type="scientific">Sutterella wadsworthensis HGA0223</name>
    <dbReference type="NCBI Taxonomy" id="1203554"/>
    <lineage>
        <taxon>Bacteria</taxon>
        <taxon>Pseudomonadati</taxon>
        <taxon>Pseudomonadota</taxon>
        <taxon>Betaproteobacteria</taxon>
        <taxon>Burkholderiales</taxon>
        <taxon>Sutterellaceae</taxon>
        <taxon>Sutterella</taxon>
    </lineage>
</organism>
<dbReference type="PATRIC" id="fig|1203554.3.peg.2315"/>
<keyword evidence="1" id="KW-0472">Membrane</keyword>
<dbReference type="GeneID" id="64062399"/>
<evidence type="ECO:0000313" key="3">
    <source>
        <dbReference type="EMBL" id="EPD97610.1"/>
    </source>
</evidence>
<accession>S3BE73</accession>
<dbReference type="eggNOG" id="COG0607">
    <property type="taxonomic scope" value="Bacteria"/>
</dbReference>
<gene>
    <name evidence="3" type="ORF">HMPREF1476_02231</name>
</gene>
<dbReference type="PANTHER" id="PTHR43031:SF18">
    <property type="entry name" value="RHODANESE-RELATED SULFURTRANSFERASES"/>
    <property type="match status" value="1"/>
</dbReference>
<dbReference type="RefSeq" id="WP_005429343.1">
    <property type="nucleotide sequence ID" value="NZ_KE150481.1"/>
</dbReference>
<dbReference type="InterPro" id="IPR050229">
    <property type="entry name" value="GlpE_sulfurtransferase"/>
</dbReference>
<evidence type="ECO:0000259" key="2">
    <source>
        <dbReference type="PROSITE" id="PS50206"/>
    </source>
</evidence>
<evidence type="ECO:0000256" key="1">
    <source>
        <dbReference type="SAM" id="Phobius"/>
    </source>
</evidence>
<dbReference type="AlphaFoldDB" id="S3BE73"/>
<dbReference type="Proteomes" id="UP000014400">
    <property type="component" value="Unassembled WGS sequence"/>
</dbReference>
<dbReference type="EMBL" id="ATCF01000035">
    <property type="protein sequence ID" value="EPD97610.1"/>
    <property type="molecule type" value="Genomic_DNA"/>
</dbReference>
<feature type="domain" description="Rhodanese" evidence="2">
    <location>
        <begin position="46"/>
        <end position="134"/>
    </location>
</feature>
<dbReference type="STRING" id="1203554.HMPREF1476_02231"/>
<dbReference type="Gene3D" id="3.40.250.10">
    <property type="entry name" value="Rhodanese-like domain"/>
    <property type="match status" value="1"/>
</dbReference>
<dbReference type="HOGENOM" id="CLU_089574_1_5_4"/>
<comment type="caution">
    <text evidence="3">The sequence shown here is derived from an EMBL/GenBank/DDBJ whole genome shotgun (WGS) entry which is preliminary data.</text>
</comment>
<dbReference type="InterPro" id="IPR001763">
    <property type="entry name" value="Rhodanese-like_dom"/>
</dbReference>
<proteinExistence type="predicted"/>
<evidence type="ECO:0000313" key="4">
    <source>
        <dbReference type="Proteomes" id="UP000014400"/>
    </source>
</evidence>
<dbReference type="InterPro" id="IPR036873">
    <property type="entry name" value="Rhodanese-like_dom_sf"/>
</dbReference>
<sequence>MSQFIVQNALLIIIAVIAAVSLAMPLINTRRFGPMVSSEQAVSLINKQNALVVDVRAQKDFKRVRIANSVNIPANEIQNRLGELSKDRTIIVVDNSGNMSAAASKLLRGVGFTKVYVLDSGLVGWMRDKLPLES</sequence>
<dbReference type="SMART" id="SM00450">
    <property type="entry name" value="RHOD"/>
    <property type="match status" value="1"/>
</dbReference>